<keyword evidence="4 6" id="KW-1133">Transmembrane helix</keyword>
<feature type="signal peptide" evidence="7">
    <location>
        <begin position="1"/>
        <end position="20"/>
    </location>
</feature>
<evidence type="ECO:0000256" key="6">
    <source>
        <dbReference type="SAM" id="Phobius"/>
    </source>
</evidence>
<feature type="chain" id="PRO_5015356281" description="Transmembrane protein 267" evidence="7">
    <location>
        <begin position="21"/>
        <end position="202"/>
    </location>
</feature>
<evidence type="ECO:0000313" key="8">
    <source>
        <dbReference type="EMBL" id="MBY05807.1"/>
    </source>
</evidence>
<evidence type="ECO:0000256" key="2">
    <source>
        <dbReference type="ARBA" id="ARBA00013977"/>
    </source>
</evidence>
<comment type="subcellular location">
    <subcellularLocation>
        <location evidence="1">Membrane</location>
        <topology evidence="1">Multi-pass membrane protein</topology>
    </subcellularLocation>
</comment>
<dbReference type="Pfam" id="PF04307">
    <property type="entry name" value="YdjM"/>
    <property type="match status" value="1"/>
</dbReference>
<name>A0A2R5L8R3_9ACAR</name>
<reference evidence="8" key="1">
    <citation type="submission" date="2018-03" db="EMBL/GenBank/DDBJ databases">
        <title>The relapsing fever spirochete Borrelia turicatae persists in the highly oxidative environment of its soft-bodied tick vector.</title>
        <authorList>
            <person name="Bourret T.J."/>
            <person name="Boyle W.K."/>
            <person name="Valenzuela J.G."/>
            <person name="Oliveira F."/>
            <person name="Lopez J.E."/>
        </authorList>
    </citation>
    <scope>NUCLEOTIDE SEQUENCE</scope>
    <source>
        <strain evidence="8">Kansas strain/isolate</strain>
        <tissue evidence="8">Salivary glands</tissue>
    </source>
</reference>
<dbReference type="PANTHER" id="PTHR13628">
    <property type="entry name" value="TRANSMEMBRANE PROTEIN 267"/>
    <property type="match status" value="1"/>
</dbReference>
<dbReference type="PANTHER" id="PTHR13628:SF1">
    <property type="entry name" value="TRANSMEMBRANE PROTEIN 267"/>
    <property type="match status" value="1"/>
</dbReference>
<evidence type="ECO:0000256" key="4">
    <source>
        <dbReference type="ARBA" id="ARBA00022989"/>
    </source>
</evidence>
<feature type="transmembrane region" description="Helical" evidence="6">
    <location>
        <begin position="101"/>
        <end position="120"/>
    </location>
</feature>
<proteinExistence type="predicted"/>
<dbReference type="AlphaFoldDB" id="A0A2R5L8R3"/>
<sequence length="202" mass="22063">MLIICYVVLCAALAIVSTVGDIVISHSYFVGLPAVRAVWDNSTHGLVGVICWMLTCGNFPCLAVWKESLLCGLIACSVDVDHFIAAGSFKLKDVTNLKNRPFLHCTSVVVLIILLSIALAKLLGRPQLFRIGMTAFVAVTTHHVRDALRRGLWLWPFGSTPPLRLEAYYFGLAAIVISSAFVTRDSAVPHITHFDEAKLSLV</sequence>
<organism evidence="8">
    <name type="scientific">Ornithodoros turicata</name>
    <dbReference type="NCBI Taxonomy" id="34597"/>
    <lineage>
        <taxon>Eukaryota</taxon>
        <taxon>Metazoa</taxon>
        <taxon>Ecdysozoa</taxon>
        <taxon>Arthropoda</taxon>
        <taxon>Chelicerata</taxon>
        <taxon>Arachnida</taxon>
        <taxon>Acari</taxon>
        <taxon>Parasitiformes</taxon>
        <taxon>Ixodida</taxon>
        <taxon>Ixodoidea</taxon>
        <taxon>Argasidae</taxon>
        <taxon>Ornithodorinae</taxon>
        <taxon>Ornithodoros</taxon>
    </lineage>
</organism>
<dbReference type="InterPro" id="IPR007404">
    <property type="entry name" value="YdjM-like"/>
</dbReference>
<dbReference type="GO" id="GO:0016020">
    <property type="term" value="C:membrane"/>
    <property type="evidence" value="ECO:0007669"/>
    <property type="project" value="UniProtKB-SubCell"/>
</dbReference>
<dbReference type="InterPro" id="IPR026572">
    <property type="entry name" value="TMEM267"/>
</dbReference>
<dbReference type="EMBL" id="GGLE01001681">
    <property type="protein sequence ID" value="MBY05807.1"/>
    <property type="molecule type" value="Transcribed_RNA"/>
</dbReference>
<evidence type="ECO:0000256" key="3">
    <source>
        <dbReference type="ARBA" id="ARBA00022692"/>
    </source>
</evidence>
<evidence type="ECO:0000256" key="7">
    <source>
        <dbReference type="SAM" id="SignalP"/>
    </source>
</evidence>
<evidence type="ECO:0000256" key="5">
    <source>
        <dbReference type="ARBA" id="ARBA00023136"/>
    </source>
</evidence>
<evidence type="ECO:0000256" key="1">
    <source>
        <dbReference type="ARBA" id="ARBA00004141"/>
    </source>
</evidence>
<accession>A0A2R5L8R3</accession>
<protein>
    <recommendedName>
        <fullName evidence="2">Transmembrane protein 267</fullName>
    </recommendedName>
</protein>
<keyword evidence="5 6" id="KW-0472">Membrane</keyword>
<keyword evidence="7" id="KW-0732">Signal</keyword>
<keyword evidence="3 6" id="KW-0812">Transmembrane</keyword>